<dbReference type="AlphaFoldDB" id="A0A7C8ZAT7"/>
<dbReference type="EMBL" id="GISG01109729">
    <property type="protein sequence ID" value="MBA4638534.1"/>
    <property type="molecule type" value="Transcribed_RNA"/>
</dbReference>
<accession>A0A7C8ZAT7</accession>
<proteinExistence type="predicted"/>
<reference evidence="1" key="2">
    <citation type="submission" date="2020-07" db="EMBL/GenBank/DDBJ databases">
        <authorList>
            <person name="Vera ALvarez R."/>
            <person name="Arias-Moreno D.M."/>
            <person name="Jimenez-Jacinto V."/>
            <person name="Jimenez-Bremont J.F."/>
            <person name="Swaminathan K."/>
            <person name="Moose S.P."/>
            <person name="Guerrero-Gonzalez M.L."/>
            <person name="Marino-Ramirez L."/>
            <person name="Landsman D."/>
            <person name="Rodriguez-Kessler M."/>
            <person name="Delgado-Sanchez P."/>
        </authorList>
    </citation>
    <scope>NUCLEOTIDE SEQUENCE</scope>
    <source>
        <tissue evidence="1">Cladode</tissue>
    </source>
</reference>
<name>A0A7C8ZAT7_OPUST</name>
<sequence>MALKSIDTNKLLKIKLPCEDILVMQIQSASNSLLNQKPRSNLNKLNVSHWGIVPSPWQGSNDPGISSISVPVPILNLSKQGMNNLLLIYKPKCLSSFVECTLLRQSDHFVNVLPDSTCTCFCSPNAPMLKELSCEASKKGTTLVWGPVEFRNPPPMPHSKDLKPERTVMSGFLYERRNCH</sequence>
<protein>
    <submittedName>
        <fullName evidence="1">Uncharacterized protein</fullName>
    </submittedName>
</protein>
<evidence type="ECO:0000313" key="1">
    <source>
        <dbReference type="EMBL" id="MBA4638534.1"/>
    </source>
</evidence>
<reference evidence="1" key="1">
    <citation type="journal article" date="2013" name="J. Plant Res.">
        <title>Effect of fungi and light on seed germination of three Opuntia species from semiarid lands of central Mexico.</title>
        <authorList>
            <person name="Delgado-Sanchez P."/>
            <person name="Jimenez-Bremont J.F."/>
            <person name="Guerrero-Gonzalez Mde L."/>
            <person name="Flores J."/>
        </authorList>
    </citation>
    <scope>NUCLEOTIDE SEQUENCE</scope>
    <source>
        <tissue evidence="1">Cladode</tissue>
    </source>
</reference>
<organism evidence="1">
    <name type="scientific">Opuntia streptacantha</name>
    <name type="common">Prickly pear cactus</name>
    <name type="synonym">Opuntia cardona</name>
    <dbReference type="NCBI Taxonomy" id="393608"/>
    <lineage>
        <taxon>Eukaryota</taxon>
        <taxon>Viridiplantae</taxon>
        <taxon>Streptophyta</taxon>
        <taxon>Embryophyta</taxon>
        <taxon>Tracheophyta</taxon>
        <taxon>Spermatophyta</taxon>
        <taxon>Magnoliopsida</taxon>
        <taxon>eudicotyledons</taxon>
        <taxon>Gunneridae</taxon>
        <taxon>Pentapetalae</taxon>
        <taxon>Caryophyllales</taxon>
        <taxon>Cactineae</taxon>
        <taxon>Cactaceae</taxon>
        <taxon>Opuntioideae</taxon>
        <taxon>Opuntia</taxon>
    </lineage>
</organism>